<dbReference type="EMBL" id="BAAASX010000001">
    <property type="protein sequence ID" value="GAA2319123.1"/>
    <property type="molecule type" value="Genomic_DNA"/>
</dbReference>
<name>A0ABN3F6Z6_9ACTN</name>
<proteinExistence type="predicted"/>
<keyword evidence="2" id="KW-1185">Reference proteome</keyword>
<accession>A0ABN3F6Z6</accession>
<comment type="caution">
    <text evidence="1">The sequence shown here is derived from an EMBL/GenBank/DDBJ whole genome shotgun (WGS) entry which is preliminary data.</text>
</comment>
<evidence type="ECO:0000313" key="2">
    <source>
        <dbReference type="Proteomes" id="UP001501584"/>
    </source>
</evidence>
<sequence>MLEVVVSHRAQPWHRHRRTRLERYPIRGLQEIKIIEHGEITQFYPPETEA</sequence>
<protein>
    <submittedName>
        <fullName evidence="1">Uncharacterized protein</fullName>
    </submittedName>
</protein>
<evidence type="ECO:0000313" key="1">
    <source>
        <dbReference type="EMBL" id="GAA2319123.1"/>
    </source>
</evidence>
<organism evidence="1 2">
    <name type="scientific">Glycomyces rutgersensis</name>
    <dbReference type="NCBI Taxonomy" id="58115"/>
    <lineage>
        <taxon>Bacteria</taxon>
        <taxon>Bacillati</taxon>
        <taxon>Actinomycetota</taxon>
        <taxon>Actinomycetes</taxon>
        <taxon>Glycomycetales</taxon>
        <taxon>Glycomycetaceae</taxon>
        <taxon>Glycomyces</taxon>
    </lineage>
</organism>
<reference evidence="1 2" key="1">
    <citation type="journal article" date="2019" name="Int. J. Syst. Evol. Microbiol.">
        <title>The Global Catalogue of Microorganisms (GCM) 10K type strain sequencing project: providing services to taxonomists for standard genome sequencing and annotation.</title>
        <authorList>
            <consortium name="The Broad Institute Genomics Platform"/>
            <consortium name="The Broad Institute Genome Sequencing Center for Infectious Disease"/>
            <person name="Wu L."/>
            <person name="Ma J."/>
        </authorList>
    </citation>
    <scope>NUCLEOTIDE SEQUENCE [LARGE SCALE GENOMIC DNA]</scope>
    <source>
        <strain evidence="1 2">JCM 6238</strain>
    </source>
</reference>
<dbReference type="Proteomes" id="UP001501584">
    <property type="component" value="Unassembled WGS sequence"/>
</dbReference>
<gene>
    <name evidence="1" type="ORF">GCM10010403_05190</name>
</gene>